<dbReference type="InterPro" id="IPR039426">
    <property type="entry name" value="TonB-dep_rcpt-like"/>
</dbReference>
<dbReference type="InterPro" id="IPR037066">
    <property type="entry name" value="Plug_dom_sf"/>
</dbReference>
<dbReference type="InterPro" id="IPR011662">
    <property type="entry name" value="Secretin/TonB_short_N"/>
</dbReference>
<dbReference type="SUPFAM" id="SSF49464">
    <property type="entry name" value="Carboxypeptidase regulatory domain-like"/>
    <property type="match status" value="1"/>
</dbReference>
<dbReference type="Gene3D" id="2.60.40.1120">
    <property type="entry name" value="Carboxypeptidase-like, regulatory domain"/>
    <property type="match status" value="1"/>
</dbReference>
<feature type="signal peptide" evidence="12">
    <location>
        <begin position="1"/>
        <end position="17"/>
    </location>
</feature>
<keyword evidence="5 10" id="KW-0812">Transmembrane</keyword>
<dbReference type="InterPro" id="IPR023996">
    <property type="entry name" value="TonB-dep_OMP_SusC/RagA"/>
</dbReference>
<dbReference type="Pfam" id="PF07715">
    <property type="entry name" value="Plug"/>
    <property type="match status" value="1"/>
</dbReference>
<dbReference type="Pfam" id="PF07660">
    <property type="entry name" value="STN"/>
    <property type="match status" value="1"/>
</dbReference>
<evidence type="ECO:0000259" key="13">
    <source>
        <dbReference type="Pfam" id="PF00593"/>
    </source>
</evidence>
<evidence type="ECO:0000256" key="4">
    <source>
        <dbReference type="ARBA" id="ARBA00022496"/>
    </source>
</evidence>
<evidence type="ECO:0000256" key="6">
    <source>
        <dbReference type="ARBA" id="ARBA00023004"/>
    </source>
</evidence>
<evidence type="ECO:0000256" key="2">
    <source>
        <dbReference type="ARBA" id="ARBA00022448"/>
    </source>
</evidence>
<sequence>MKLLFPLLTVCFLNVSANGFSQKISFSGKNVPMKNFFSVIEDQTGYVVIYPSAVLAKARPVTIEVKNLPIKDFLDKLFQGQPIRYTIEGSSILLSYKPLAAQPAEQPEFPFLELPAPPVPITGIISDSLGNPLQGATIYLYRFKGTDEKGRNFSTTSNANGGFSLNVEEGDVLVFSYVGMASETITISKAMINRGKVSVTLRSDGSKLKDVEVTVNTGYQRIRPEQSTGAVSTITTKQYESRISTDFLSGLTNRLPGLMINNDISFNSNANGVQSSNNLFNIRGISTMTGNQSPLIVVDGYPTELTLDMINPNEIESVTILKDAAASTVYGVRASNGVIVIARKRASAGKARFSFRSTTGFTPKEDYSRYRWADDASALKIAYDRDRYKNSVNNATWAALNRTSTGSAWVPAYYVMAQEAANVITPYQAASKFNELSSYDNTDDYSNLFLRTALTQTYNLDMSGGTAGALYYITANYTGNRANQINNNNGRFQLTGRSTLRLSDRLSLDLTTDLQEQQSKAAPVPDINTIYPYEQLQDVNGSPLPIYSGSGINPFYNEIIQSKGLLDQLYYPLVDAEEVSDKNRISNNRVTANFTYNMGQGFNLQFGGIYEHSKTERKHYASERSSEARQYVNSYTDQDGTGSLVYNVPLGGFLQQQNFSTSGYTLRAQLNYNKVFGDHSLNGIIGGEIRNMIDQGSSAAYFGYNDETLLHQPVNHATLATDFQSPFLPGGSAIAYSSLFRQQYAENRYLSGYSNIVYSFRNTYSFTGSIRIDQSNLFGTNPKYKYKPLWSVGAAWNIHKENFMADLDWVKQLKMRVAYGFNGNVAKMSLPQVIAQSITNAYTSPLSTALSRYAFANSSLRWEQTQNFNAGIDFGIFKGINGSIDFYNKRSTDLLASAEIDPTIGPGPTWLNTASINNRGLEISLHADWISRNRFNWNTGFILGRNKGKVLKVYQNLNFYPGNLNGAGYLEGYPIGALFAYRWAGLNEIGYPQVMDEKGQVYSTEISNEINDIMTTPDYGVIRHMGTSLPVMNAGLSNRIDIGNFYVFCMINYYGGFKVFKPRPDPRRVRPLEGSGNYWKQAGDEKLTSVMSLAAFSGTYAGYAYNYADVDVVNGDYLTLGDLTVSYNLANTPMIRKAGFSVFELKLQASNIYTIGLNKFDYSMATRSYAKSYLTPTYTIALFTSF</sequence>
<evidence type="ECO:0000256" key="8">
    <source>
        <dbReference type="ARBA" id="ARBA00023136"/>
    </source>
</evidence>
<proteinExistence type="inferred from homology"/>
<evidence type="ECO:0000259" key="14">
    <source>
        <dbReference type="Pfam" id="PF07660"/>
    </source>
</evidence>
<dbReference type="InterPro" id="IPR000531">
    <property type="entry name" value="Beta-barrel_TonB"/>
</dbReference>
<keyword evidence="4" id="KW-0406">Ion transport</keyword>
<comment type="similarity">
    <text evidence="10 11">Belongs to the TonB-dependent receptor family.</text>
</comment>
<gene>
    <name evidence="16" type="ORF">P0Y53_10090</name>
</gene>
<evidence type="ECO:0000256" key="9">
    <source>
        <dbReference type="ARBA" id="ARBA00023237"/>
    </source>
</evidence>
<evidence type="ECO:0000256" key="11">
    <source>
        <dbReference type="RuleBase" id="RU003357"/>
    </source>
</evidence>
<keyword evidence="4" id="KW-0410">Iron transport</keyword>
<feature type="chain" id="PRO_5042535520" evidence="12">
    <location>
        <begin position="18"/>
        <end position="1186"/>
    </location>
</feature>
<evidence type="ECO:0000256" key="10">
    <source>
        <dbReference type="PROSITE-ProRule" id="PRU01360"/>
    </source>
</evidence>
<feature type="domain" description="TonB-dependent receptor plug" evidence="15">
    <location>
        <begin position="225"/>
        <end position="338"/>
    </location>
</feature>
<comment type="subcellular location">
    <subcellularLocation>
        <location evidence="1 10">Cell outer membrane</location>
        <topology evidence="1 10">Multi-pass membrane protein</topology>
    </subcellularLocation>
</comment>
<dbReference type="PROSITE" id="PS52016">
    <property type="entry name" value="TONB_DEPENDENT_REC_3"/>
    <property type="match status" value="1"/>
</dbReference>
<evidence type="ECO:0000259" key="15">
    <source>
        <dbReference type="Pfam" id="PF07715"/>
    </source>
</evidence>
<evidence type="ECO:0000256" key="5">
    <source>
        <dbReference type="ARBA" id="ARBA00022692"/>
    </source>
</evidence>
<dbReference type="GO" id="GO:0009279">
    <property type="term" value="C:cell outer membrane"/>
    <property type="evidence" value="ECO:0007669"/>
    <property type="project" value="UniProtKB-SubCell"/>
</dbReference>
<keyword evidence="3 10" id="KW-1134">Transmembrane beta strand</keyword>
<evidence type="ECO:0000313" key="17">
    <source>
        <dbReference type="Proteomes" id="UP001220610"/>
    </source>
</evidence>
<dbReference type="Gene3D" id="2.40.170.20">
    <property type="entry name" value="TonB-dependent receptor, beta-barrel domain"/>
    <property type="match status" value="1"/>
</dbReference>
<dbReference type="InterPro" id="IPR008969">
    <property type="entry name" value="CarboxyPept-like_regulatory"/>
</dbReference>
<dbReference type="Pfam" id="PF00593">
    <property type="entry name" value="TonB_dep_Rec_b-barrel"/>
    <property type="match status" value="1"/>
</dbReference>
<dbReference type="Gene3D" id="2.170.130.10">
    <property type="entry name" value="TonB-dependent receptor, plug domain"/>
    <property type="match status" value="1"/>
</dbReference>
<dbReference type="NCBIfam" id="TIGR04056">
    <property type="entry name" value="OMP_RagA_SusC"/>
    <property type="match status" value="1"/>
</dbReference>
<dbReference type="InterPro" id="IPR012910">
    <property type="entry name" value="Plug_dom"/>
</dbReference>
<keyword evidence="8 10" id="KW-0472">Membrane</keyword>
<evidence type="ECO:0000256" key="3">
    <source>
        <dbReference type="ARBA" id="ARBA00022452"/>
    </source>
</evidence>
<keyword evidence="12" id="KW-0732">Signal</keyword>
<reference evidence="16" key="1">
    <citation type="submission" date="2023-03" db="EMBL/GenBank/DDBJ databases">
        <title>Andean soil-derived lignocellulolytic bacterial consortium as a source of novel taxa and putative plastic-active enzymes.</title>
        <authorList>
            <person name="Diaz-Garcia L."/>
            <person name="Chuvochina M."/>
            <person name="Feuerriegel G."/>
            <person name="Bunk B."/>
            <person name="Sproer C."/>
            <person name="Streit W.R."/>
            <person name="Rodriguez L.M."/>
            <person name="Overmann J."/>
            <person name="Jimenez D.J."/>
        </authorList>
    </citation>
    <scope>NUCLEOTIDE SEQUENCE</scope>
    <source>
        <strain evidence="16">MAG 7</strain>
    </source>
</reference>
<evidence type="ECO:0000256" key="12">
    <source>
        <dbReference type="SAM" id="SignalP"/>
    </source>
</evidence>
<feature type="domain" description="Secretin/TonB short N-terminal" evidence="14">
    <location>
        <begin position="46"/>
        <end position="97"/>
    </location>
</feature>
<dbReference type="InterPro" id="IPR036942">
    <property type="entry name" value="Beta-barrel_TonB_sf"/>
</dbReference>
<dbReference type="Pfam" id="PF13715">
    <property type="entry name" value="CarbopepD_reg_2"/>
    <property type="match status" value="1"/>
</dbReference>
<protein>
    <submittedName>
        <fullName evidence="16">SusC/RagA family TonB-linked outer membrane protein</fullName>
    </submittedName>
</protein>
<accession>A0AAJ6BJ12</accession>
<name>A0AAJ6BJ12_9BACT</name>
<feature type="domain" description="TonB-dependent receptor-like beta-barrel" evidence="13">
    <location>
        <begin position="582"/>
        <end position="1021"/>
    </location>
</feature>
<dbReference type="GO" id="GO:0006826">
    <property type="term" value="P:iron ion transport"/>
    <property type="evidence" value="ECO:0007669"/>
    <property type="project" value="UniProtKB-KW"/>
</dbReference>
<keyword evidence="2 10" id="KW-0813">Transport</keyword>
<evidence type="ECO:0000313" key="16">
    <source>
        <dbReference type="EMBL" id="WEK37852.1"/>
    </source>
</evidence>
<keyword evidence="7 11" id="KW-0798">TonB box</keyword>
<keyword evidence="6" id="KW-0408">Iron</keyword>
<evidence type="ECO:0000256" key="1">
    <source>
        <dbReference type="ARBA" id="ARBA00004571"/>
    </source>
</evidence>
<dbReference type="SUPFAM" id="SSF56935">
    <property type="entry name" value="Porins"/>
    <property type="match status" value="1"/>
</dbReference>
<evidence type="ECO:0000256" key="7">
    <source>
        <dbReference type="ARBA" id="ARBA00023077"/>
    </source>
</evidence>
<dbReference type="Proteomes" id="UP001220610">
    <property type="component" value="Chromosome"/>
</dbReference>
<organism evidence="16 17">
    <name type="scientific">Candidatus Pseudobacter hemicellulosilyticus</name>
    <dbReference type="NCBI Taxonomy" id="3121375"/>
    <lineage>
        <taxon>Bacteria</taxon>
        <taxon>Pseudomonadati</taxon>
        <taxon>Bacteroidota</taxon>
        <taxon>Chitinophagia</taxon>
        <taxon>Chitinophagales</taxon>
        <taxon>Chitinophagaceae</taxon>
        <taxon>Pseudobacter</taxon>
    </lineage>
</organism>
<dbReference type="EMBL" id="CP119311">
    <property type="protein sequence ID" value="WEK37852.1"/>
    <property type="molecule type" value="Genomic_DNA"/>
</dbReference>
<keyword evidence="9 10" id="KW-0998">Cell outer membrane</keyword>
<dbReference type="AlphaFoldDB" id="A0AAJ6BJ12"/>